<name>A0A1J4MP67_9CRYT</name>
<evidence type="ECO:0000313" key="4">
    <source>
        <dbReference type="Proteomes" id="UP000186804"/>
    </source>
</evidence>
<dbReference type="Proteomes" id="UP000186804">
    <property type="component" value="Unassembled WGS sequence"/>
</dbReference>
<dbReference type="CDD" id="cd00104">
    <property type="entry name" value="KAZAL_FS"/>
    <property type="match status" value="5"/>
</dbReference>
<dbReference type="InterPro" id="IPR002350">
    <property type="entry name" value="Kazal_dom"/>
</dbReference>
<evidence type="ECO:0000256" key="1">
    <source>
        <dbReference type="SAM" id="SignalP"/>
    </source>
</evidence>
<dbReference type="GeneID" id="92364972"/>
<gene>
    <name evidence="3" type="ORF">cand_007870</name>
</gene>
<dbReference type="InterPro" id="IPR036058">
    <property type="entry name" value="Kazal_dom_sf"/>
</dbReference>
<organism evidence="3 4">
    <name type="scientific">Cryptosporidium andersoni</name>
    <dbReference type="NCBI Taxonomy" id="117008"/>
    <lineage>
        <taxon>Eukaryota</taxon>
        <taxon>Sar</taxon>
        <taxon>Alveolata</taxon>
        <taxon>Apicomplexa</taxon>
        <taxon>Conoidasida</taxon>
        <taxon>Coccidia</taxon>
        <taxon>Eucoccidiorida</taxon>
        <taxon>Eimeriorina</taxon>
        <taxon>Cryptosporidiidae</taxon>
        <taxon>Cryptosporidium</taxon>
    </lineage>
</organism>
<comment type="caution">
    <text evidence="3">The sequence shown here is derived from an EMBL/GenBank/DDBJ whole genome shotgun (WGS) entry which is preliminary data.</text>
</comment>
<feature type="domain" description="Kazal-like" evidence="2">
    <location>
        <begin position="378"/>
        <end position="429"/>
    </location>
</feature>
<reference evidence="3 4" key="1">
    <citation type="submission" date="2016-10" db="EMBL/GenBank/DDBJ databases">
        <title>Reductive evolution of mitochondrial metabolism and differential evolution of invasion-related proteins in Cryptosporidium.</title>
        <authorList>
            <person name="Liu S."/>
            <person name="Roellig D.M."/>
            <person name="Guo Y."/>
            <person name="Li N."/>
            <person name="Frace M.A."/>
            <person name="Tang K."/>
            <person name="Zhang L."/>
            <person name="Feng Y."/>
            <person name="Xiao L."/>
        </authorList>
    </citation>
    <scope>NUCLEOTIDE SEQUENCE [LARGE SCALE GENOMIC DNA]</scope>
    <source>
        <strain evidence="3">30847</strain>
    </source>
</reference>
<keyword evidence="1" id="KW-0732">Signal</keyword>
<sequence length="456" mass="52164">MKINMAGLIMLLFCILQILLKYTNARIGGSNLQIICPYEIKPVCGSNGVTYRNICYLSLVRYFDDSVALLHPGICDIRMPMKFGSLDFILSSNNNTIIMFNNTLNNYDEVNSFVEENRSIFTSEIPCLFKIMSDKLVLKYLPRKAVIEINIERDTKSKDCTHVLTNEVNILCASDGKSYINIFEFENAKCKDEDLFILHMGECNPETLYDPFRNPPGPFDRVRGPDCIKPCTREFNPICGNDGKTYSNLSEFRNAQCEDKQLEFLYWGTCNNNIVNINNTNKINNQTELYRDPPGPFDRVRGPDCVTPFITLDLNYICGTDGKTYSNLSEFRNAQCEDEQLEFLYWGTCNNNIVNINNTNKINNQTELYRDPPGPFDRVRGPDCIKPCTMEFNPICGTDGKTYSNLSEFRNAQCEDEQLGLLYWGICNQNLFNITNITPTISINNIENINKTLINK</sequence>
<dbReference type="AlphaFoldDB" id="A0A1J4MP67"/>
<dbReference type="OrthoDB" id="126772at2759"/>
<accession>A0A1J4MP67</accession>
<feature type="domain" description="Kazal-like" evidence="2">
    <location>
        <begin position="36"/>
        <end position="77"/>
    </location>
</feature>
<dbReference type="RefSeq" id="XP_067067887.1">
    <property type="nucleotide sequence ID" value="XM_067211027.1"/>
</dbReference>
<feature type="domain" description="Kazal-like" evidence="2">
    <location>
        <begin position="221"/>
        <end position="272"/>
    </location>
</feature>
<feature type="domain" description="Kazal-like" evidence="2">
    <location>
        <begin position="299"/>
        <end position="351"/>
    </location>
</feature>
<keyword evidence="4" id="KW-1185">Reference proteome</keyword>
<proteinExistence type="predicted"/>
<dbReference type="Pfam" id="PF00050">
    <property type="entry name" value="Kazal_1"/>
    <property type="match status" value="1"/>
</dbReference>
<protein>
    <submittedName>
        <fullName evidence="3">Kazal-type serine protease inhibitor domain-containing protein</fullName>
    </submittedName>
</protein>
<evidence type="ECO:0000259" key="2">
    <source>
        <dbReference type="PROSITE" id="PS51465"/>
    </source>
</evidence>
<dbReference type="Gene3D" id="3.30.60.30">
    <property type="match status" value="5"/>
</dbReference>
<feature type="chain" id="PRO_5011978036" evidence="1">
    <location>
        <begin position="26"/>
        <end position="456"/>
    </location>
</feature>
<dbReference type="Pfam" id="PF07648">
    <property type="entry name" value="Kazal_2"/>
    <property type="match status" value="4"/>
</dbReference>
<dbReference type="SUPFAM" id="SSF100895">
    <property type="entry name" value="Kazal-type serine protease inhibitors"/>
    <property type="match status" value="5"/>
</dbReference>
<dbReference type="PANTHER" id="PTHR21312:SF30">
    <property type="entry name" value="SERINE PROTEASE INHIBITOR KAZAL-TYPE 11-RELATED"/>
    <property type="match status" value="1"/>
</dbReference>
<dbReference type="VEuPathDB" id="CryptoDB:cand_007870"/>
<evidence type="ECO:0000313" key="3">
    <source>
        <dbReference type="EMBL" id="OII76041.1"/>
    </source>
</evidence>
<dbReference type="EMBL" id="LRBS01000069">
    <property type="protein sequence ID" value="OII76041.1"/>
    <property type="molecule type" value="Genomic_DNA"/>
</dbReference>
<dbReference type="PROSITE" id="PS51465">
    <property type="entry name" value="KAZAL_2"/>
    <property type="match status" value="4"/>
</dbReference>
<feature type="signal peptide" evidence="1">
    <location>
        <begin position="1"/>
        <end position="25"/>
    </location>
</feature>
<dbReference type="PANTHER" id="PTHR21312">
    <property type="entry name" value="SERINE PROTEASE INHIBITOR"/>
    <property type="match status" value="1"/>
</dbReference>
<dbReference type="SMART" id="SM00280">
    <property type="entry name" value="KAZAL"/>
    <property type="match status" value="5"/>
</dbReference>